<evidence type="ECO:0000256" key="4">
    <source>
        <dbReference type="ARBA" id="ARBA00023157"/>
    </source>
</evidence>
<keyword evidence="4" id="KW-1015">Disulfide bond</keyword>
<gene>
    <name evidence="8" type="primary">LOC100366380</name>
</gene>
<dbReference type="PROSITE" id="PS00799">
    <property type="entry name" value="GRANULINS"/>
    <property type="match status" value="6"/>
</dbReference>
<sequence length="545" mass="57372">MILLFITFMVLSHAIASPLYFTPSELNSMLCPDGKSQCPDGSTCCKLTSGEWGCCPMLKAVCCSDGLHCCPNGTTCDVSRGKCNKGEFSMQWVKKTRSIPADSILCPDGKSQCPDGNTCCKLKTGEYGCCPLPKAVCCSDGLHCCPNGTTCDVSQGKCNKGDFSMPWVKKTLATPTNSILCPDGQSQCPDGSTCCKLSTGEWGCCPLPKAVCCSDGLHCCPSGTTCDVSQGKCNKGDFSMPWVKKTLATPTNSILCPDGQSQCPDGSTCCKLSTGQWGCCPLPKAACCSDGLHCCPNGTTCDVSQGKCNKGDFSMPWVKKTLATPTNSILCPDGQSQCPDGSTCCKLSTGEWGCCPLPKAVCCSDGLHCCPSGTTCDVSQGKCNKGDFSMPWVKKTLATPTNSILCPDGQSQCPDGSTCCKLSTGQWGCCPLPKFTNLSKKQQVSLLAPLSNRAYHDVNDVISSVNDVISSVNDVTCKGGKQKCPDGNTCCEEASGLFGCCPFPDAVCCVDQQHCCPQGFTCDLQQTKCIKGSLGLPLMKKTMAQ</sequence>
<feature type="non-terminal residue" evidence="8">
    <location>
        <position position="545"/>
    </location>
</feature>
<dbReference type="Gene3D" id="2.10.25.160">
    <property type="entry name" value="Granulin"/>
    <property type="match status" value="7"/>
</dbReference>
<keyword evidence="7" id="KW-1185">Reference proteome</keyword>
<dbReference type="RefSeq" id="XP_002739994.2">
    <property type="nucleotide sequence ID" value="XM_002739948.2"/>
</dbReference>
<feature type="signal peptide" evidence="5">
    <location>
        <begin position="1"/>
        <end position="16"/>
    </location>
</feature>
<dbReference type="SMART" id="SM00289">
    <property type="entry name" value="WR1"/>
    <property type="match status" value="6"/>
</dbReference>
<proteinExistence type="inferred from homology"/>
<evidence type="ECO:0000259" key="6">
    <source>
        <dbReference type="PROSITE" id="PS00799"/>
    </source>
</evidence>
<evidence type="ECO:0000256" key="5">
    <source>
        <dbReference type="SAM" id="SignalP"/>
    </source>
</evidence>
<dbReference type="GeneID" id="100366380"/>
<keyword evidence="5" id="KW-0732">Signal</keyword>
<evidence type="ECO:0000313" key="8">
    <source>
        <dbReference type="RefSeq" id="XP_002739994.2"/>
    </source>
</evidence>
<dbReference type="PANTHER" id="PTHR12274:SF3">
    <property type="entry name" value="PROGRANULIN"/>
    <property type="match status" value="1"/>
</dbReference>
<dbReference type="InterPro" id="IPR006150">
    <property type="entry name" value="Cys_repeat_1"/>
</dbReference>
<evidence type="ECO:0000256" key="3">
    <source>
        <dbReference type="ARBA" id="ARBA00022525"/>
    </source>
</evidence>
<dbReference type="InterPro" id="IPR000118">
    <property type="entry name" value="Granulin"/>
</dbReference>
<comment type="subcellular location">
    <subcellularLocation>
        <location evidence="1">Secreted</location>
    </subcellularLocation>
</comment>
<feature type="domain" description="Granulins" evidence="6">
    <location>
        <begin position="138"/>
        <end position="151"/>
    </location>
</feature>
<reference evidence="8" key="1">
    <citation type="submission" date="2025-08" db="UniProtKB">
        <authorList>
            <consortium name="RefSeq"/>
        </authorList>
    </citation>
    <scope>IDENTIFICATION</scope>
    <source>
        <tissue evidence="8">Testes</tissue>
    </source>
</reference>
<feature type="chain" id="PRO_5046455995" evidence="5">
    <location>
        <begin position="17"/>
        <end position="545"/>
    </location>
</feature>
<dbReference type="Pfam" id="PF00396">
    <property type="entry name" value="Granulin"/>
    <property type="match status" value="6"/>
</dbReference>
<comment type="similarity">
    <text evidence="2">Belongs to the granulin family.</text>
</comment>
<evidence type="ECO:0000256" key="2">
    <source>
        <dbReference type="ARBA" id="ARBA00010093"/>
    </source>
</evidence>
<dbReference type="InterPro" id="IPR037277">
    <property type="entry name" value="Granulin_sf"/>
</dbReference>
<feature type="domain" description="Granulins" evidence="6">
    <location>
        <begin position="288"/>
        <end position="301"/>
    </location>
</feature>
<dbReference type="SUPFAM" id="SSF57277">
    <property type="entry name" value="Granulin repeat"/>
    <property type="match status" value="7"/>
</dbReference>
<feature type="domain" description="Granulins" evidence="6">
    <location>
        <begin position="213"/>
        <end position="226"/>
    </location>
</feature>
<dbReference type="Proteomes" id="UP000694865">
    <property type="component" value="Unplaced"/>
</dbReference>
<feature type="domain" description="Granulins" evidence="6">
    <location>
        <begin position="63"/>
        <end position="76"/>
    </location>
</feature>
<feature type="domain" description="Granulins" evidence="6">
    <location>
        <begin position="509"/>
        <end position="522"/>
    </location>
</feature>
<feature type="domain" description="Granulins" evidence="6">
    <location>
        <begin position="363"/>
        <end position="376"/>
    </location>
</feature>
<organism evidence="7 8">
    <name type="scientific">Saccoglossus kowalevskii</name>
    <name type="common">Acorn worm</name>
    <dbReference type="NCBI Taxonomy" id="10224"/>
    <lineage>
        <taxon>Eukaryota</taxon>
        <taxon>Metazoa</taxon>
        <taxon>Hemichordata</taxon>
        <taxon>Enteropneusta</taxon>
        <taxon>Harrimaniidae</taxon>
        <taxon>Saccoglossus</taxon>
    </lineage>
</organism>
<name>A0ABM0GY78_SACKO</name>
<dbReference type="SMART" id="SM00277">
    <property type="entry name" value="GRAN"/>
    <property type="match status" value="7"/>
</dbReference>
<accession>A0ABM0GY78</accession>
<evidence type="ECO:0000313" key="7">
    <source>
        <dbReference type="Proteomes" id="UP000694865"/>
    </source>
</evidence>
<evidence type="ECO:0000256" key="1">
    <source>
        <dbReference type="ARBA" id="ARBA00004613"/>
    </source>
</evidence>
<keyword evidence="3" id="KW-0964">Secreted</keyword>
<dbReference type="PANTHER" id="PTHR12274">
    <property type="entry name" value="GRANULIN"/>
    <property type="match status" value="1"/>
</dbReference>
<protein>
    <submittedName>
        <fullName evidence="8">Granulins-like</fullName>
    </submittedName>
</protein>
<dbReference type="InterPro" id="IPR039036">
    <property type="entry name" value="Granulin_fam"/>
</dbReference>